<protein>
    <submittedName>
        <fullName evidence="2">HmuY protein</fullName>
    </submittedName>
</protein>
<dbReference type="InterPro" id="IPR025921">
    <property type="entry name" value="HmuY"/>
</dbReference>
<dbReference type="EMBL" id="FONY01000062">
    <property type="protein sequence ID" value="SFF57366.1"/>
    <property type="molecule type" value="Genomic_DNA"/>
</dbReference>
<dbReference type="OrthoDB" id="5510929at2"/>
<dbReference type="AlphaFoldDB" id="A0A1I2JX79"/>
<reference evidence="2 3" key="1">
    <citation type="submission" date="2016-10" db="EMBL/GenBank/DDBJ databases">
        <authorList>
            <person name="de Groot N.N."/>
        </authorList>
    </citation>
    <scope>NUCLEOTIDE SEQUENCE [LARGE SCALE GENOMIC DNA]</scope>
    <source>
        <strain>GEY</strain>
        <strain evidence="3">DSM 9560</strain>
    </source>
</reference>
<feature type="signal peptide" evidence="1">
    <location>
        <begin position="1"/>
        <end position="19"/>
    </location>
</feature>
<evidence type="ECO:0000313" key="3">
    <source>
        <dbReference type="Proteomes" id="UP000199513"/>
    </source>
</evidence>
<dbReference type="Pfam" id="PF14064">
    <property type="entry name" value="HmuY"/>
    <property type="match status" value="1"/>
</dbReference>
<accession>A0A1I2JX79</accession>
<keyword evidence="3" id="KW-1185">Reference proteome</keyword>
<dbReference type="RefSeq" id="WP_091549388.1">
    <property type="nucleotide sequence ID" value="NZ_FONY01000062.1"/>
</dbReference>
<dbReference type="STRING" id="1003.SAMN04488541_106211"/>
<gene>
    <name evidence="2" type="ORF">SAMN04488541_106211</name>
</gene>
<proteinExistence type="predicted"/>
<feature type="chain" id="PRO_5011492728" evidence="1">
    <location>
        <begin position="20"/>
        <end position="209"/>
    </location>
</feature>
<name>A0A1I2JX79_9BACT</name>
<dbReference type="CDD" id="cd12105">
    <property type="entry name" value="HmuY"/>
    <property type="match status" value="1"/>
</dbReference>
<sequence length="209" mass="22836">MKKLFIFQILFVFAILFTACGKKDEATPNLINAQTVTNLAADPVTIDPATGRPIGGTNRFTLYNLKDNRVVSNTDSATNKWDIGFRGTTIIVNGGAIRSGQGGAYIYAGLFDEFKEVPTSATFAQDNSPTALAITPTAGMGWYNYNATTHVITPIPGRVIVLKTGDGKFAKIEILSYYKDAPTTITSTSVSRYYTFRYVYQGDGSRRLQ</sequence>
<dbReference type="PROSITE" id="PS51257">
    <property type="entry name" value="PROKAR_LIPOPROTEIN"/>
    <property type="match status" value="1"/>
</dbReference>
<organism evidence="2 3">
    <name type="scientific">Thermoflexibacter ruber</name>
    <dbReference type="NCBI Taxonomy" id="1003"/>
    <lineage>
        <taxon>Bacteria</taxon>
        <taxon>Pseudomonadati</taxon>
        <taxon>Bacteroidota</taxon>
        <taxon>Cytophagia</taxon>
        <taxon>Cytophagales</taxon>
        <taxon>Thermoflexibacteraceae</taxon>
        <taxon>Thermoflexibacter</taxon>
    </lineage>
</organism>
<keyword evidence="1" id="KW-0732">Signal</keyword>
<dbReference type="Proteomes" id="UP000199513">
    <property type="component" value="Unassembled WGS sequence"/>
</dbReference>
<evidence type="ECO:0000256" key="1">
    <source>
        <dbReference type="SAM" id="SignalP"/>
    </source>
</evidence>
<evidence type="ECO:0000313" key="2">
    <source>
        <dbReference type="EMBL" id="SFF57366.1"/>
    </source>
</evidence>